<dbReference type="Proteomes" id="UP000577419">
    <property type="component" value="Unassembled WGS sequence"/>
</dbReference>
<proteinExistence type="predicted"/>
<gene>
    <name evidence="2" type="ORF">HA237_06530</name>
    <name evidence="3" type="ORF">J4224_02100</name>
</gene>
<sequence>MGLFPPLYEQIVTILIYFAVIIHFVAADNNSGRLHFLVVLVGFLALSEMFKENFFLLQAILVGWLILVGTKMIVSKEILLIMLVILIVVSVASPWFFFITFLFYVIILGGFVFSAFTKLKKKFAKGL</sequence>
<evidence type="ECO:0000313" key="2">
    <source>
        <dbReference type="EMBL" id="HIH08983.1"/>
    </source>
</evidence>
<protein>
    <submittedName>
        <fullName evidence="2">Uncharacterized protein</fullName>
    </submittedName>
</protein>
<feature type="transmembrane region" description="Helical" evidence="1">
    <location>
        <begin position="95"/>
        <end position="116"/>
    </location>
</feature>
<keyword evidence="1" id="KW-0472">Membrane</keyword>
<keyword evidence="1" id="KW-1133">Transmembrane helix</keyword>
<dbReference type="Proteomes" id="UP000683213">
    <property type="component" value="Unassembled WGS sequence"/>
</dbReference>
<keyword evidence="1" id="KW-0812">Transmembrane</keyword>
<reference evidence="3" key="2">
    <citation type="submission" date="2021-03" db="EMBL/GenBank/DDBJ databases">
        <authorList>
            <person name="Jaffe A."/>
        </authorList>
    </citation>
    <scope>NUCLEOTIDE SEQUENCE</scope>
    <source>
        <strain evidence="3">RIFCSPHIGHO2_01_FULL_GW2011_AR10_43_9</strain>
    </source>
</reference>
<reference evidence="2" key="1">
    <citation type="journal article" date="2020" name="bioRxiv">
        <title>A rank-normalized archaeal taxonomy based on genome phylogeny resolves widespread incomplete and uneven classifications.</title>
        <authorList>
            <person name="Rinke C."/>
            <person name="Chuvochina M."/>
            <person name="Mussig A.J."/>
            <person name="Chaumeil P.-A."/>
            <person name="Waite D.W."/>
            <person name="Whitman W.B."/>
            <person name="Parks D.H."/>
            <person name="Hugenholtz P."/>
        </authorList>
    </citation>
    <scope>NUCLEOTIDE SEQUENCE</scope>
    <source>
        <strain evidence="2">UBA10011</strain>
    </source>
</reference>
<feature type="transmembrane region" description="Helical" evidence="1">
    <location>
        <begin position="62"/>
        <end position="89"/>
    </location>
</feature>
<accession>A0A7J4IU12</accession>
<name>A0A7J4IU12_9ARCH</name>
<feature type="transmembrane region" description="Helical" evidence="1">
    <location>
        <begin position="32"/>
        <end position="50"/>
    </location>
</feature>
<dbReference type="EMBL" id="JAGVWF010000028">
    <property type="protein sequence ID" value="MBS3059198.1"/>
    <property type="molecule type" value="Genomic_DNA"/>
</dbReference>
<feature type="transmembrane region" description="Helical" evidence="1">
    <location>
        <begin position="7"/>
        <end position="26"/>
    </location>
</feature>
<comment type="caution">
    <text evidence="2">The sequence shown here is derived from an EMBL/GenBank/DDBJ whole genome shotgun (WGS) entry which is preliminary data.</text>
</comment>
<evidence type="ECO:0000313" key="4">
    <source>
        <dbReference type="Proteomes" id="UP000577419"/>
    </source>
</evidence>
<dbReference type="EMBL" id="DUFG01000033">
    <property type="protein sequence ID" value="HIH08983.1"/>
    <property type="molecule type" value="Genomic_DNA"/>
</dbReference>
<reference evidence="3" key="3">
    <citation type="submission" date="2021-05" db="EMBL/GenBank/DDBJ databases">
        <title>Protein family content uncovers lineage relationships and bacterial pathway maintenance mechanisms in DPANN archaea.</title>
        <authorList>
            <person name="Castelle C.J."/>
            <person name="Meheust R."/>
            <person name="Jaffe A.L."/>
            <person name="Seitz K."/>
            <person name="Gong X."/>
            <person name="Baker B.J."/>
            <person name="Banfield J.F."/>
        </authorList>
    </citation>
    <scope>NUCLEOTIDE SEQUENCE</scope>
    <source>
        <strain evidence="3">RIFCSPHIGHO2_01_FULL_GW2011_AR10_43_9</strain>
    </source>
</reference>
<evidence type="ECO:0000313" key="3">
    <source>
        <dbReference type="EMBL" id="MBS3059198.1"/>
    </source>
</evidence>
<evidence type="ECO:0000256" key="1">
    <source>
        <dbReference type="SAM" id="Phobius"/>
    </source>
</evidence>
<dbReference type="AlphaFoldDB" id="A0A7J4IU12"/>
<organism evidence="2 4">
    <name type="scientific">Candidatus Iainarchaeum sp</name>
    <dbReference type="NCBI Taxonomy" id="3101447"/>
    <lineage>
        <taxon>Archaea</taxon>
        <taxon>Candidatus Iainarchaeota</taxon>
        <taxon>Candidatus Iainarchaeia</taxon>
        <taxon>Candidatus Iainarchaeales</taxon>
        <taxon>Candidatus Iainarchaeaceae</taxon>
        <taxon>Candidatus Iainarchaeum</taxon>
    </lineage>
</organism>